<dbReference type="Pfam" id="PF07714">
    <property type="entry name" value="PK_Tyr_Ser-Thr"/>
    <property type="match status" value="1"/>
</dbReference>
<dbReference type="Proteomes" id="UP000027195">
    <property type="component" value="Unassembled WGS sequence"/>
</dbReference>
<dbReference type="PANTHER" id="PTHR44329">
    <property type="entry name" value="SERINE/THREONINE-PROTEIN KINASE TNNI3K-RELATED"/>
    <property type="match status" value="1"/>
</dbReference>
<dbReference type="EMBL" id="KL198021">
    <property type="protein sequence ID" value="KDQ18545.1"/>
    <property type="molecule type" value="Genomic_DNA"/>
</dbReference>
<reference evidence="3" key="1">
    <citation type="journal article" date="2014" name="Proc. Natl. Acad. Sci. U.S.A.">
        <title>Extensive sampling of basidiomycete genomes demonstrates inadequacy of the white-rot/brown-rot paradigm for wood decay fungi.</title>
        <authorList>
            <person name="Riley R."/>
            <person name="Salamov A.A."/>
            <person name="Brown D.W."/>
            <person name="Nagy L.G."/>
            <person name="Floudas D."/>
            <person name="Held B.W."/>
            <person name="Levasseur A."/>
            <person name="Lombard V."/>
            <person name="Morin E."/>
            <person name="Otillar R."/>
            <person name="Lindquist E.A."/>
            <person name="Sun H."/>
            <person name="LaButti K.M."/>
            <person name="Schmutz J."/>
            <person name="Jabbour D."/>
            <person name="Luo H."/>
            <person name="Baker S.E."/>
            <person name="Pisabarro A.G."/>
            <person name="Walton J.D."/>
            <person name="Blanchette R.A."/>
            <person name="Henrissat B."/>
            <person name="Martin F."/>
            <person name="Cullen D."/>
            <person name="Hibbett D.S."/>
            <person name="Grigoriev I.V."/>
        </authorList>
    </citation>
    <scope>NUCLEOTIDE SEQUENCE [LARGE SCALE GENOMIC DNA]</scope>
    <source>
        <strain evidence="3">FD-172 SS1</strain>
    </source>
</reference>
<sequence length="518" mass="58048">MSDTIDLNADTSSAAISGGYDSAGSPGPPLAFSGSSFACAALSAALGIGSSIANFSAVPGLAPGISALRQIWAAFENIKHNRTRCKRLRDRSAEIMKVIIRERCPDEGDDPSLEAQKLYDLLREIGSSMSVWAGFGYAKGFVYQVTIKQDVEDKLQRLDEAKEKFIIAAHLRTERYLRDIQGGMQVGAAERDAISRHQGVVIERLGVLQEDFRRQTGEEREKTRQQILHVQSVIGDDRLPNTELRGQLECKKVKEAPTFTTPCYEIWEGLWMGETKVALKALRFVTNDDVKRKRDRVNRQVRIWAELRSERIVRLYGVCSDDGKYPYMVMPWYDNGNAVQYLENKPASEHIRICLEAAYALQYLHTLPTPVVHGNLKGSNIMISDEGSALLSDFGLSVLAGDANSASFPTKYHLWMSLETLTGEQTIKSDIWAWAMTTLELVSGKEPFHRERHVTRHWQTISEGGRPKIEDHRSSAFDTYPGLWSLLESCWQKVAANRPPIQDVVQRMETIIGGKTQA</sequence>
<dbReference type="GO" id="GO:0004674">
    <property type="term" value="F:protein serine/threonine kinase activity"/>
    <property type="evidence" value="ECO:0007669"/>
    <property type="project" value="TreeGrafter"/>
</dbReference>
<evidence type="ECO:0000259" key="1">
    <source>
        <dbReference type="PROSITE" id="PS50011"/>
    </source>
</evidence>
<dbReference type="Gene3D" id="1.10.510.10">
    <property type="entry name" value="Transferase(Phosphotransferase) domain 1"/>
    <property type="match status" value="1"/>
</dbReference>
<dbReference type="PROSITE" id="PS50011">
    <property type="entry name" value="PROTEIN_KINASE_DOM"/>
    <property type="match status" value="1"/>
</dbReference>
<dbReference type="GO" id="GO:0005524">
    <property type="term" value="F:ATP binding"/>
    <property type="evidence" value="ECO:0007669"/>
    <property type="project" value="InterPro"/>
</dbReference>
<keyword evidence="3" id="KW-1185">Reference proteome</keyword>
<feature type="domain" description="Protein kinase" evidence="1">
    <location>
        <begin position="239"/>
        <end position="511"/>
    </location>
</feature>
<dbReference type="OrthoDB" id="10261027at2759"/>
<dbReference type="SUPFAM" id="SSF56112">
    <property type="entry name" value="Protein kinase-like (PK-like)"/>
    <property type="match status" value="1"/>
</dbReference>
<dbReference type="InterPro" id="IPR001245">
    <property type="entry name" value="Ser-Thr/Tyr_kinase_cat_dom"/>
</dbReference>
<name>A0A067MV12_BOTB1</name>
<dbReference type="STRING" id="930990.A0A067MV12"/>
<dbReference type="HOGENOM" id="CLU_000288_7_38_1"/>
<dbReference type="InterPro" id="IPR051681">
    <property type="entry name" value="Ser/Thr_Kinases-Pseudokinases"/>
</dbReference>
<dbReference type="InterPro" id="IPR036537">
    <property type="entry name" value="Adaptor_Cbl_N_dom_sf"/>
</dbReference>
<protein>
    <recommendedName>
        <fullName evidence="1">Protein kinase domain-containing protein</fullName>
    </recommendedName>
</protein>
<gene>
    <name evidence="2" type="ORF">BOTBODRAFT_185115</name>
</gene>
<dbReference type="InterPro" id="IPR011009">
    <property type="entry name" value="Kinase-like_dom_sf"/>
</dbReference>
<evidence type="ECO:0000313" key="2">
    <source>
        <dbReference type="EMBL" id="KDQ18545.1"/>
    </source>
</evidence>
<dbReference type="CDD" id="cd21037">
    <property type="entry name" value="MLKL_NTD"/>
    <property type="match status" value="1"/>
</dbReference>
<dbReference type="InterPro" id="IPR000719">
    <property type="entry name" value="Prot_kinase_dom"/>
</dbReference>
<accession>A0A067MV12</accession>
<dbReference type="InterPro" id="IPR059179">
    <property type="entry name" value="MLKL-like_MCAfunc"/>
</dbReference>
<dbReference type="GO" id="GO:0007166">
    <property type="term" value="P:cell surface receptor signaling pathway"/>
    <property type="evidence" value="ECO:0007669"/>
    <property type="project" value="InterPro"/>
</dbReference>
<proteinExistence type="predicted"/>
<dbReference type="AlphaFoldDB" id="A0A067MV12"/>
<dbReference type="InParanoid" id="A0A067MV12"/>
<dbReference type="Gene3D" id="1.20.930.20">
    <property type="entry name" value="Adaptor protein Cbl, N-terminal domain"/>
    <property type="match status" value="1"/>
</dbReference>
<organism evidence="2 3">
    <name type="scientific">Botryobasidium botryosum (strain FD-172 SS1)</name>
    <dbReference type="NCBI Taxonomy" id="930990"/>
    <lineage>
        <taxon>Eukaryota</taxon>
        <taxon>Fungi</taxon>
        <taxon>Dikarya</taxon>
        <taxon>Basidiomycota</taxon>
        <taxon>Agaricomycotina</taxon>
        <taxon>Agaricomycetes</taxon>
        <taxon>Cantharellales</taxon>
        <taxon>Botryobasidiaceae</taxon>
        <taxon>Botryobasidium</taxon>
    </lineage>
</organism>
<evidence type="ECO:0000313" key="3">
    <source>
        <dbReference type="Proteomes" id="UP000027195"/>
    </source>
</evidence>